<feature type="domain" description="Type II secretion system protein GspF" evidence="8">
    <location>
        <begin position="68"/>
        <end position="191"/>
    </location>
</feature>
<name>A0A4Z0BES1_9BURK</name>
<evidence type="ECO:0000256" key="1">
    <source>
        <dbReference type="ARBA" id="ARBA00004651"/>
    </source>
</evidence>
<dbReference type="GO" id="GO:0005886">
    <property type="term" value="C:plasma membrane"/>
    <property type="evidence" value="ECO:0007669"/>
    <property type="project" value="UniProtKB-SubCell"/>
</dbReference>
<dbReference type="PANTHER" id="PTHR30012:SF0">
    <property type="entry name" value="TYPE II SECRETION SYSTEM PROTEIN F-RELATED"/>
    <property type="match status" value="1"/>
</dbReference>
<dbReference type="Gene3D" id="1.20.81.30">
    <property type="entry name" value="Type II secretion system (T2SS), domain F"/>
    <property type="match status" value="2"/>
</dbReference>
<dbReference type="RefSeq" id="WP_135251708.1">
    <property type="nucleotide sequence ID" value="NZ_SMLK01000012.1"/>
</dbReference>
<dbReference type="PANTHER" id="PTHR30012">
    <property type="entry name" value="GENERAL SECRETION PATHWAY PROTEIN"/>
    <property type="match status" value="1"/>
</dbReference>
<dbReference type="InterPro" id="IPR018076">
    <property type="entry name" value="T2SS_GspF_dom"/>
</dbReference>
<proteinExistence type="inferred from homology"/>
<keyword evidence="6 7" id="KW-0472">Membrane</keyword>
<dbReference type="InterPro" id="IPR003004">
    <property type="entry name" value="GspF/PilC"/>
</dbReference>
<evidence type="ECO:0000256" key="4">
    <source>
        <dbReference type="ARBA" id="ARBA00022692"/>
    </source>
</evidence>
<feature type="domain" description="Type II secretion system protein GspF" evidence="8">
    <location>
        <begin position="272"/>
        <end position="392"/>
    </location>
</feature>
<evidence type="ECO:0000256" key="5">
    <source>
        <dbReference type="ARBA" id="ARBA00022989"/>
    </source>
</evidence>
<dbReference type="Proteomes" id="UP000297839">
    <property type="component" value="Unassembled WGS sequence"/>
</dbReference>
<feature type="transmembrane region" description="Helical" evidence="7">
    <location>
        <begin position="224"/>
        <end position="243"/>
    </location>
</feature>
<evidence type="ECO:0000313" key="9">
    <source>
        <dbReference type="EMBL" id="TFY96368.1"/>
    </source>
</evidence>
<reference evidence="9 10" key="1">
    <citation type="submission" date="2019-03" db="EMBL/GenBank/DDBJ databases">
        <title>Ramlibacter sp. 18x22-1, whole genome shotgun sequence.</title>
        <authorList>
            <person name="Zhang X."/>
            <person name="Feng G."/>
            <person name="Zhu H."/>
        </authorList>
    </citation>
    <scope>NUCLEOTIDE SEQUENCE [LARGE SCALE GENOMIC DNA]</scope>
    <source>
        <strain evidence="9 10">18x22-1</strain>
    </source>
</reference>
<evidence type="ECO:0000256" key="6">
    <source>
        <dbReference type="ARBA" id="ARBA00023136"/>
    </source>
</evidence>
<comment type="caution">
    <text evidence="9">The sequence shown here is derived from an EMBL/GenBank/DDBJ whole genome shotgun (WGS) entry which is preliminary data.</text>
</comment>
<evidence type="ECO:0000256" key="2">
    <source>
        <dbReference type="ARBA" id="ARBA00005745"/>
    </source>
</evidence>
<comment type="subcellular location">
    <subcellularLocation>
        <location evidence="1">Cell membrane</location>
        <topology evidence="1">Multi-pass membrane protein</topology>
    </subcellularLocation>
</comment>
<dbReference type="EMBL" id="SMLK01000012">
    <property type="protein sequence ID" value="TFY96368.1"/>
    <property type="molecule type" value="Genomic_DNA"/>
</dbReference>
<dbReference type="InterPro" id="IPR042094">
    <property type="entry name" value="T2SS_GspF_sf"/>
</dbReference>
<comment type="similarity">
    <text evidence="2">Belongs to the GSP F family.</text>
</comment>
<evidence type="ECO:0000256" key="7">
    <source>
        <dbReference type="SAM" id="Phobius"/>
    </source>
</evidence>
<gene>
    <name evidence="9" type="ORF">EZ216_20755</name>
</gene>
<organism evidence="9 10">
    <name type="scientific">Ramlibacter humi</name>
    <dbReference type="NCBI Taxonomy" id="2530451"/>
    <lineage>
        <taxon>Bacteria</taxon>
        <taxon>Pseudomonadati</taxon>
        <taxon>Pseudomonadota</taxon>
        <taxon>Betaproteobacteria</taxon>
        <taxon>Burkholderiales</taxon>
        <taxon>Comamonadaceae</taxon>
        <taxon>Ramlibacter</taxon>
    </lineage>
</organism>
<evidence type="ECO:0000256" key="3">
    <source>
        <dbReference type="ARBA" id="ARBA00022475"/>
    </source>
</evidence>
<feature type="transmembrane region" description="Helical" evidence="7">
    <location>
        <begin position="164"/>
        <end position="190"/>
    </location>
</feature>
<keyword evidence="3" id="KW-1003">Cell membrane</keyword>
<evidence type="ECO:0000259" key="8">
    <source>
        <dbReference type="Pfam" id="PF00482"/>
    </source>
</evidence>
<dbReference type="OrthoDB" id="9805682at2"/>
<accession>A0A4Z0BES1</accession>
<keyword evidence="4 7" id="KW-0812">Transmembrane</keyword>
<keyword evidence="5 7" id="KW-1133">Transmembrane helix</keyword>
<feature type="transmembrane region" description="Helical" evidence="7">
    <location>
        <begin position="373"/>
        <end position="393"/>
    </location>
</feature>
<evidence type="ECO:0000313" key="10">
    <source>
        <dbReference type="Proteomes" id="UP000297839"/>
    </source>
</evidence>
<dbReference type="AlphaFoldDB" id="A0A4Z0BES1"/>
<protein>
    <submittedName>
        <fullName evidence="9">Type II secretion system F family protein</fullName>
    </submittedName>
</protein>
<keyword evidence="10" id="KW-1185">Reference proteome</keyword>
<dbReference type="Pfam" id="PF00482">
    <property type="entry name" value="T2SSF"/>
    <property type="match status" value="2"/>
</dbReference>
<sequence>MDLKRFRVVAIDVRGLVCRHEVQGESVESACAALTEQGFTIVEAAHQDGLMPKARFSWTGPAFHAGVFAEDLAMLLGAGMTITDALNVLSMREQSSAGQRLLAQVIESLRGGQALSQALGEHEEVFPALLVSTIAASEQTGDLVSALERYAAHQRSFRALRDRAVGACVYPLLLLALGTVIFLFLVFAVIPRFSRLLDGTTGDLPFLSAMLLSWGRLLDENPTVYGLAIAALFAAAGACWTALRSRETRARLIAGIPIISRLVREFRHLQMYRSLCLLTGGGIPLVHALASSRVLLDPHDQIRLAHGMRAISNGASISSALAECGLADPVATGMLAAADKTGTLPQMLDRIAGFYEAALTRNIEVASRLIEPLLMIAIGTVIGGLVLLMYLPIFDLASRIG</sequence>